<keyword evidence="5 9" id="KW-0963">Cytoplasm</keyword>
<protein>
    <recommendedName>
        <fullName evidence="4 9">ATP phosphoribosyltransferase regulatory subunit</fullName>
    </recommendedName>
</protein>
<dbReference type="GO" id="GO:0000105">
    <property type="term" value="P:L-histidine biosynthetic process"/>
    <property type="evidence" value="ECO:0007669"/>
    <property type="project" value="UniProtKB-UniRule"/>
</dbReference>
<feature type="binding site" evidence="10">
    <location>
        <position position="121"/>
    </location>
    <ligand>
        <name>L-histidine</name>
        <dbReference type="ChEBI" id="CHEBI:57595"/>
    </ligand>
</feature>
<dbReference type="GO" id="GO:0016757">
    <property type="term" value="F:glycosyltransferase activity"/>
    <property type="evidence" value="ECO:0007669"/>
    <property type="project" value="UniProtKB-KW"/>
</dbReference>
<evidence type="ECO:0000256" key="10">
    <source>
        <dbReference type="PIRSR" id="PIRSR001549-1"/>
    </source>
</evidence>
<dbReference type="InterPro" id="IPR045864">
    <property type="entry name" value="aa-tRNA-synth_II/BPL/LPL"/>
</dbReference>
<feature type="binding site" evidence="10">
    <location>
        <begin position="77"/>
        <end position="79"/>
    </location>
    <ligand>
        <name>L-histidine</name>
        <dbReference type="ChEBI" id="CHEBI:57595"/>
    </ligand>
</feature>
<dbReference type="GO" id="GO:0140096">
    <property type="term" value="F:catalytic activity, acting on a protein"/>
    <property type="evidence" value="ECO:0007669"/>
    <property type="project" value="UniProtKB-ARBA"/>
</dbReference>
<dbReference type="Proteomes" id="UP000054874">
    <property type="component" value="Unassembled WGS sequence"/>
</dbReference>
<comment type="function">
    <text evidence="8 9">Required for the first step of histidine biosynthesis. May allow the feedback regulation of ATP phosphoribosyltransferase activity by histidine.</text>
</comment>
<feature type="domain" description="Aminoacyl-transfer RNA synthetases class-II family profile" evidence="11">
    <location>
        <begin position="22"/>
        <end position="389"/>
    </location>
</feature>
<dbReference type="AlphaFoldDB" id="A0A0V8QHP1"/>
<comment type="subunit">
    <text evidence="9">Heteromultimer composed of HisG and HisZ subunits.</text>
</comment>
<evidence type="ECO:0000259" key="11">
    <source>
        <dbReference type="PROSITE" id="PS50862"/>
    </source>
</evidence>
<dbReference type="InterPro" id="IPR004516">
    <property type="entry name" value="HisRS/HisZ"/>
</dbReference>
<keyword evidence="7 9" id="KW-0368">Histidine biosynthesis</keyword>
<comment type="miscellaneous">
    <text evidence="9">This function is generally fulfilled by the C-terminal part of HisG, which is missing in some bacteria such as this one.</text>
</comment>
<dbReference type="RefSeq" id="WP_058351689.1">
    <property type="nucleotide sequence ID" value="NZ_CABMMD010000046.1"/>
</dbReference>
<keyword evidence="6 9" id="KW-0028">Amino-acid biosynthesis</keyword>
<comment type="caution">
    <text evidence="12">The sequence shown here is derived from an EMBL/GenBank/DDBJ whole genome shotgun (WGS) entry which is preliminary data.</text>
</comment>
<evidence type="ECO:0000256" key="7">
    <source>
        <dbReference type="ARBA" id="ARBA00023102"/>
    </source>
</evidence>
<dbReference type="OrthoDB" id="9800814at2"/>
<evidence type="ECO:0000256" key="3">
    <source>
        <dbReference type="ARBA" id="ARBA00005539"/>
    </source>
</evidence>
<evidence type="ECO:0000256" key="4">
    <source>
        <dbReference type="ARBA" id="ARBA00020397"/>
    </source>
</evidence>
<dbReference type="UniPathway" id="UPA00031">
    <property type="reaction ID" value="UER00006"/>
</dbReference>
<evidence type="ECO:0000256" key="6">
    <source>
        <dbReference type="ARBA" id="ARBA00022605"/>
    </source>
</evidence>
<dbReference type="Gene3D" id="3.30.930.10">
    <property type="entry name" value="Bira Bifunctional Protein, Domain 2"/>
    <property type="match status" value="1"/>
</dbReference>
<dbReference type="GO" id="GO:0004821">
    <property type="term" value="F:histidine-tRNA ligase activity"/>
    <property type="evidence" value="ECO:0007669"/>
    <property type="project" value="TreeGrafter"/>
</dbReference>
<comment type="pathway">
    <text evidence="2 9">Amino-acid biosynthesis; L-histidine biosynthesis; L-histidine from 5-phospho-alpha-D-ribose 1-diphosphate: step 1/9.</text>
</comment>
<name>A0A0V8QHP1_9FIRM</name>
<dbReference type="NCBIfam" id="TIGR00443">
    <property type="entry name" value="hisZ_biosyn_reg"/>
    <property type="match status" value="1"/>
</dbReference>
<dbReference type="PANTHER" id="PTHR43707:SF6">
    <property type="entry name" value="ATP PHOSPHORIBOSYLTRANSFERASE REGULATORY SUBUNIT"/>
    <property type="match status" value="1"/>
</dbReference>
<organism evidence="12 13">
    <name type="scientific">Acetivibrio ethanolgignens</name>
    <dbReference type="NCBI Taxonomy" id="290052"/>
    <lineage>
        <taxon>Bacteria</taxon>
        <taxon>Bacillati</taxon>
        <taxon>Bacillota</taxon>
        <taxon>Clostridia</taxon>
        <taxon>Eubacteriales</taxon>
        <taxon>Oscillospiraceae</taxon>
        <taxon>Acetivibrio</taxon>
    </lineage>
</organism>
<proteinExistence type="inferred from homology"/>
<keyword evidence="12" id="KW-0328">Glycosyltransferase</keyword>
<evidence type="ECO:0000313" key="12">
    <source>
        <dbReference type="EMBL" id="KSV60109.1"/>
    </source>
</evidence>
<accession>A0A0V8QHP1</accession>
<sequence length="389" mass="44178">MLHTPEGVRDIYNGECKWKQGLLKSLHQVFHLYGFEDIETPSFEFFEVFNKERGTIPSREMYKLFDREGNTLVLRPDMTPSVARCAAKYFKEENRPIRLCYSGSTFINNESHKGKLNEVTQLGAELLNDQSVEADAEMLAMTVEALKTAGLKEFQVEVGHADFLNGLLEEGSFSEEERMELKLLLESKNLFGMEEFLEKRKLPMHLQGLLAMLPELFGTIEDLLKIEALVQNERSTRALERLKRLYRLLGFYGLEKYITFDLGMLSRYDYYTGIILKAYTYGTGEPVAKGGRYDSLVGQFGKDAPAIGVAIVADQLLLALERQKKGWEETADLTVILYSGEKSKQAVSMAAELRKCGKRVSLVCVPAGNEKESARDYKDDKQIEKLIVL</sequence>
<dbReference type="STRING" id="290052.ASU35_06790"/>
<evidence type="ECO:0000256" key="5">
    <source>
        <dbReference type="ARBA" id="ARBA00022490"/>
    </source>
</evidence>
<dbReference type="EMBL" id="LNAM01000046">
    <property type="protein sequence ID" value="KSV60109.1"/>
    <property type="molecule type" value="Genomic_DNA"/>
</dbReference>
<evidence type="ECO:0000256" key="2">
    <source>
        <dbReference type="ARBA" id="ARBA00004667"/>
    </source>
</evidence>
<comment type="subcellular location">
    <subcellularLocation>
        <location evidence="1 9">Cytoplasm</location>
    </subcellularLocation>
</comment>
<dbReference type="HAMAP" id="MF_00125">
    <property type="entry name" value="HisZ"/>
    <property type="match status" value="1"/>
</dbReference>
<evidence type="ECO:0000313" key="13">
    <source>
        <dbReference type="Proteomes" id="UP000054874"/>
    </source>
</evidence>
<feature type="binding site" evidence="10">
    <location>
        <position position="125"/>
    </location>
    <ligand>
        <name>L-histidine</name>
        <dbReference type="ChEBI" id="CHEBI:57595"/>
    </ligand>
</feature>
<dbReference type="PANTHER" id="PTHR43707">
    <property type="entry name" value="HISTIDYL-TRNA SYNTHETASE"/>
    <property type="match status" value="1"/>
</dbReference>
<keyword evidence="13" id="KW-1185">Reference proteome</keyword>
<evidence type="ECO:0000256" key="1">
    <source>
        <dbReference type="ARBA" id="ARBA00004496"/>
    </source>
</evidence>
<dbReference type="GO" id="GO:0006427">
    <property type="term" value="P:histidyl-tRNA aminoacylation"/>
    <property type="evidence" value="ECO:0007669"/>
    <property type="project" value="TreeGrafter"/>
</dbReference>
<dbReference type="InterPro" id="IPR041715">
    <property type="entry name" value="HisRS-like_core"/>
</dbReference>
<dbReference type="InterPro" id="IPR006195">
    <property type="entry name" value="aa-tRNA-synth_II"/>
</dbReference>
<reference evidence="12 13" key="1">
    <citation type="submission" date="2015-11" db="EMBL/GenBank/DDBJ databases">
        <title>Butyribacter intestini gen. nov., sp. nov., a butyric acid-producing bacterium of the family Lachnospiraceae isolated from the human faeces.</title>
        <authorList>
            <person name="Zou Y."/>
            <person name="Xue W."/>
            <person name="Luo G."/>
            <person name="Lv M."/>
        </authorList>
    </citation>
    <scope>NUCLEOTIDE SEQUENCE [LARGE SCALE GENOMIC DNA]</scope>
    <source>
        <strain evidence="12 13">ACET-33324</strain>
    </source>
</reference>
<feature type="binding site" evidence="10">
    <location>
        <begin position="270"/>
        <end position="271"/>
    </location>
    <ligand>
        <name>L-histidine</name>
        <dbReference type="ChEBI" id="CHEBI:57595"/>
    </ligand>
</feature>
<gene>
    <name evidence="9" type="primary">hisZ</name>
    <name evidence="12" type="ORF">ASU35_06790</name>
</gene>
<dbReference type="InterPro" id="IPR004517">
    <property type="entry name" value="HisZ"/>
</dbReference>
<dbReference type="Pfam" id="PF13393">
    <property type="entry name" value="tRNA-synt_His"/>
    <property type="match status" value="1"/>
</dbReference>
<evidence type="ECO:0000256" key="9">
    <source>
        <dbReference type="HAMAP-Rule" id="MF_00125"/>
    </source>
</evidence>
<evidence type="ECO:0000256" key="8">
    <source>
        <dbReference type="ARBA" id="ARBA00025246"/>
    </source>
</evidence>
<dbReference type="PIRSF" id="PIRSF001549">
    <property type="entry name" value="His-tRNA_synth"/>
    <property type="match status" value="1"/>
</dbReference>
<dbReference type="GO" id="GO:0005737">
    <property type="term" value="C:cytoplasm"/>
    <property type="evidence" value="ECO:0007669"/>
    <property type="project" value="UniProtKB-SubCell"/>
</dbReference>
<dbReference type="PROSITE" id="PS50862">
    <property type="entry name" value="AA_TRNA_LIGASE_II"/>
    <property type="match status" value="1"/>
</dbReference>
<dbReference type="SUPFAM" id="SSF55681">
    <property type="entry name" value="Class II aaRS and biotin synthetases"/>
    <property type="match status" value="1"/>
</dbReference>
<keyword evidence="12" id="KW-0808">Transferase</keyword>
<dbReference type="CDD" id="cd00773">
    <property type="entry name" value="HisRS-like_core"/>
    <property type="match status" value="1"/>
</dbReference>
<comment type="similarity">
    <text evidence="3 9">Belongs to the class-II aminoacyl-tRNA synthetase family. HisZ subfamily.</text>
</comment>